<gene>
    <name evidence="1" type="ORF">Fadolivirus_1_1230</name>
</gene>
<keyword evidence="2" id="KW-1185">Reference proteome</keyword>
<dbReference type="Proteomes" id="UP001162001">
    <property type="component" value="Segment"/>
</dbReference>
<name>A0A7D3UQT3_9VIRU</name>
<dbReference type="Gene3D" id="3.40.50.1240">
    <property type="entry name" value="Phosphoglycerate mutase-like"/>
    <property type="match status" value="1"/>
</dbReference>
<organism evidence="1 2">
    <name type="scientific">Fadolivirus FV1/VV64</name>
    <dbReference type="NCBI Taxonomy" id="3070911"/>
    <lineage>
        <taxon>Viruses</taxon>
        <taxon>Varidnaviria</taxon>
        <taxon>Bamfordvirae</taxon>
        <taxon>Nucleocytoviricota</taxon>
        <taxon>Megaviricetes</taxon>
        <taxon>Imitervirales</taxon>
        <taxon>Mimiviridae</taxon>
        <taxon>Klosneuvirinae</taxon>
        <taxon>Fadolivirus</taxon>
        <taxon>Fadolivirus algeromassiliense</taxon>
    </lineage>
</organism>
<reference evidence="1 2" key="1">
    <citation type="submission" date="2020-04" db="EMBL/GenBank/DDBJ databases">
        <title>Advantages and limits of metagenomic assembly and binning of a giant virus.</title>
        <authorList>
            <person name="Schulz F."/>
            <person name="Andreani J."/>
            <person name="Francis R."/>
            <person name="Boudjemaa H."/>
            <person name="Bou Khalil J.Y."/>
            <person name="Lee J."/>
            <person name="La Scola B."/>
            <person name="Woyke T."/>
        </authorList>
    </citation>
    <scope>NUCLEOTIDE SEQUENCE [LARGE SCALE GENOMIC DNA]</scope>
    <source>
        <strain evidence="1 2">FV1/VV64</strain>
    </source>
</reference>
<evidence type="ECO:0000313" key="2">
    <source>
        <dbReference type="Proteomes" id="UP001162001"/>
    </source>
</evidence>
<evidence type="ECO:0000313" key="1">
    <source>
        <dbReference type="EMBL" id="QKF94688.1"/>
    </source>
</evidence>
<sequence length="308" mass="36331">MKQYIKYIYKHNQNGGNNKSDNINIKFYFVRHAYSCSNLKSTEADRSNPLNKLISILQKIYEQDPNLTQYGINHSKKFGNEIKSNNLIGHIDYLFSSSLARAIETAHLMFNKEITIAPYLREKGYTYNNIPFDPNDQDNNRIRLFNELQHTNVDIRRIHENDINRGYQDDKEGYNGNLYKFIEWFLNTYYDEIKNKQTINVVAVTHSRLMQHDFEDFVIVAGKEIKSFRERKPYNNSVYKLELNIPKIITPNIFDINNDILTLSNNILIVKELIEIHNGIKDPDNLPNQYCELICTFYQADKCNLHDK</sequence>
<dbReference type="EMBL" id="MT418680">
    <property type="protein sequence ID" value="QKF94688.1"/>
    <property type="molecule type" value="Genomic_DNA"/>
</dbReference>
<dbReference type="CDD" id="cd07067">
    <property type="entry name" value="HP_PGM_like"/>
    <property type="match status" value="1"/>
</dbReference>
<protein>
    <submittedName>
        <fullName evidence="1">Histidine phosphatase superfamily clade-1</fullName>
    </submittedName>
</protein>
<dbReference type="InterPro" id="IPR013078">
    <property type="entry name" value="His_Pase_superF_clade-1"/>
</dbReference>
<proteinExistence type="predicted"/>
<dbReference type="SUPFAM" id="SSF53254">
    <property type="entry name" value="Phosphoglycerate mutase-like"/>
    <property type="match status" value="1"/>
</dbReference>
<accession>A0A7D3UQT3</accession>
<dbReference type="InterPro" id="IPR029033">
    <property type="entry name" value="His_PPase_superfam"/>
</dbReference>
<dbReference type="Pfam" id="PF00300">
    <property type="entry name" value="His_Phos_1"/>
    <property type="match status" value="1"/>
</dbReference>